<evidence type="ECO:0000256" key="1">
    <source>
        <dbReference type="ARBA" id="ARBA00004123"/>
    </source>
</evidence>
<keyword evidence="14" id="KW-1185">Reference proteome</keyword>
<gene>
    <name evidence="13" type="ORF">NTJ_15704</name>
</gene>
<evidence type="ECO:0000259" key="12">
    <source>
        <dbReference type="Pfam" id="PF00125"/>
    </source>
</evidence>
<keyword evidence="4" id="KW-0010">Activator</keyword>
<evidence type="ECO:0000256" key="3">
    <source>
        <dbReference type="ARBA" id="ARBA00023125"/>
    </source>
</evidence>
<dbReference type="InterPro" id="IPR007125">
    <property type="entry name" value="H2A/H2B/H3"/>
</dbReference>
<keyword evidence="5" id="KW-0804">Transcription</keyword>
<dbReference type="SUPFAM" id="SSF47113">
    <property type="entry name" value="Histone-fold"/>
    <property type="match status" value="1"/>
</dbReference>
<evidence type="ECO:0000313" key="13">
    <source>
        <dbReference type="EMBL" id="BET02885.1"/>
    </source>
</evidence>
<keyword evidence="3" id="KW-0238">DNA-binding</keyword>
<comment type="subcellular location">
    <subcellularLocation>
        <location evidence="1">Nucleus</location>
    </subcellularLocation>
</comment>
<sequence length="357" mass="39228">MGNISHPPGRTVPTIIGRRFRPIPTSSDLLLDARYLFTNRHWLSYCPVKNFDNFRNTGSPASGEFQMSVFIINEDTELDDDNSQAEIGGSAGISSGPTATQNEAHQALANFWPKVTKEINSIQNLDVRCQALPLARIKKIMKLDEDVKMISGEAPVLFAKAAELFIQELTLRAWIHTEDNKRRTLQRNDIAMAVSKFDQFDFLIDIVPRDEAKQPSNPSWRGTLSPDQVNYYFQVNQQPQTIQTTADGTSAGAATVTAVQAPQVMAQQMMAADDKGTVNLSNANFQLVQQIISPTGEIQQIPLQIPANQANLIRMQLQTNGTGQPIILQQPQLIQVTQGGQGGGPVFIQATGAQSNS</sequence>
<proteinExistence type="inferred from homology"/>
<organism evidence="13 14">
    <name type="scientific">Nesidiocoris tenuis</name>
    <dbReference type="NCBI Taxonomy" id="355587"/>
    <lineage>
        <taxon>Eukaryota</taxon>
        <taxon>Metazoa</taxon>
        <taxon>Ecdysozoa</taxon>
        <taxon>Arthropoda</taxon>
        <taxon>Hexapoda</taxon>
        <taxon>Insecta</taxon>
        <taxon>Pterygota</taxon>
        <taxon>Neoptera</taxon>
        <taxon>Paraneoptera</taxon>
        <taxon>Hemiptera</taxon>
        <taxon>Heteroptera</taxon>
        <taxon>Panheteroptera</taxon>
        <taxon>Cimicomorpha</taxon>
        <taxon>Miridae</taxon>
        <taxon>Dicyphina</taxon>
        <taxon>Nesidiocoris</taxon>
    </lineage>
</organism>
<dbReference type="PANTHER" id="PTHR10252:SF8">
    <property type="entry name" value="NUCLEAR TRANSCRIPTION FACTOR Y SUBUNIT GAMMA"/>
    <property type="match status" value="1"/>
</dbReference>
<keyword evidence="2" id="KW-0805">Transcription regulation</keyword>
<dbReference type="PANTHER" id="PTHR10252">
    <property type="entry name" value="HISTONE-LIKE TRANSCRIPTION FACTOR CCAAT-RELATED"/>
    <property type="match status" value="1"/>
</dbReference>
<evidence type="ECO:0000256" key="2">
    <source>
        <dbReference type="ARBA" id="ARBA00023015"/>
    </source>
</evidence>
<reference evidence="13 14" key="1">
    <citation type="submission" date="2023-09" db="EMBL/GenBank/DDBJ databases">
        <title>Nesidiocoris tenuis whole genome shotgun sequence.</title>
        <authorList>
            <person name="Shibata T."/>
            <person name="Shimoda M."/>
            <person name="Kobayashi T."/>
            <person name="Uehara T."/>
        </authorList>
    </citation>
    <scope>NUCLEOTIDE SEQUENCE [LARGE SCALE GENOMIC DNA]</scope>
    <source>
        <strain evidence="13 14">Japan</strain>
    </source>
</reference>
<evidence type="ECO:0000256" key="7">
    <source>
        <dbReference type="ARBA" id="ARBA00025911"/>
    </source>
</evidence>
<evidence type="ECO:0000256" key="5">
    <source>
        <dbReference type="ARBA" id="ARBA00023163"/>
    </source>
</evidence>
<dbReference type="Proteomes" id="UP001307889">
    <property type="component" value="Chromosome 14"/>
</dbReference>
<accession>A0ABN7BGQ4</accession>
<dbReference type="CDD" id="cd22908">
    <property type="entry name" value="HFD_NFYC-like"/>
    <property type="match status" value="1"/>
</dbReference>
<dbReference type="InterPro" id="IPR009072">
    <property type="entry name" value="Histone-fold"/>
</dbReference>
<keyword evidence="6" id="KW-0539">Nucleus</keyword>
<comment type="subunit">
    <text evidence="7">Heterotrimeric transcription factor composed of three components, NF-YA, NF-YB and NF-YC. NF-YB and NF-YC must interact and dimerize for NF-YA association and DNA binding.</text>
</comment>
<evidence type="ECO:0000256" key="9">
    <source>
        <dbReference type="ARBA" id="ARBA00040590"/>
    </source>
</evidence>
<dbReference type="Gene3D" id="1.10.20.10">
    <property type="entry name" value="Histone, subunit A"/>
    <property type="match status" value="1"/>
</dbReference>
<evidence type="ECO:0000256" key="11">
    <source>
        <dbReference type="ARBA" id="ARBA00042663"/>
    </source>
</evidence>
<comment type="similarity">
    <text evidence="8">Belongs to the NFYC/HAP5 subunit family.</text>
</comment>
<evidence type="ECO:0000256" key="4">
    <source>
        <dbReference type="ARBA" id="ARBA00023159"/>
    </source>
</evidence>
<evidence type="ECO:0000256" key="10">
    <source>
        <dbReference type="ARBA" id="ARBA00042333"/>
    </source>
</evidence>
<protein>
    <recommendedName>
        <fullName evidence="9">Nuclear transcription factor Y subunit gamma</fullName>
    </recommendedName>
    <alternativeName>
        <fullName evidence="10">CAAT box DNA-binding protein subunit C</fullName>
    </alternativeName>
    <alternativeName>
        <fullName evidence="11">Nuclear transcription factor Y subunit C</fullName>
    </alternativeName>
</protein>
<evidence type="ECO:0000256" key="8">
    <source>
        <dbReference type="ARBA" id="ARBA00038129"/>
    </source>
</evidence>
<evidence type="ECO:0000313" key="14">
    <source>
        <dbReference type="Proteomes" id="UP001307889"/>
    </source>
</evidence>
<feature type="domain" description="Core Histone H2A/H2B/H3" evidence="12">
    <location>
        <begin position="116"/>
        <end position="194"/>
    </location>
</feature>
<evidence type="ECO:0000256" key="6">
    <source>
        <dbReference type="ARBA" id="ARBA00023242"/>
    </source>
</evidence>
<name>A0ABN7BGQ4_9HEMI</name>
<dbReference type="Pfam" id="PF00125">
    <property type="entry name" value="Histone"/>
    <property type="match status" value="1"/>
</dbReference>
<dbReference type="InterPro" id="IPR050568">
    <property type="entry name" value="Transcr_DNA_Rep_Reg"/>
</dbReference>
<dbReference type="EMBL" id="AP028922">
    <property type="protein sequence ID" value="BET02885.1"/>
    <property type="molecule type" value="Genomic_DNA"/>
</dbReference>